<name>A0A6J5NNW8_9CAUD</name>
<reference evidence="1" key="1">
    <citation type="submission" date="2020-04" db="EMBL/GenBank/DDBJ databases">
        <authorList>
            <person name="Chiriac C."/>
            <person name="Salcher M."/>
            <person name="Ghai R."/>
            <person name="Kavagutti S V."/>
        </authorList>
    </citation>
    <scope>NUCLEOTIDE SEQUENCE</scope>
</reference>
<dbReference type="SUPFAM" id="SSF52540">
    <property type="entry name" value="P-loop containing nucleoside triphosphate hydrolases"/>
    <property type="match status" value="1"/>
</dbReference>
<accession>A0A6J5NNW8</accession>
<dbReference type="InterPro" id="IPR027417">
    <property type="entry name" value="P-loop_NTPase"/>
</dbReference>
<organism evidence="1">
    <name type="scientific">uncultured Caudovirales phage</name>
    <dbReference type="NCBI Taxonomy" id="2100421"/>
    <lineage>
        <taxon>Viruses</taxon>
        <taxon>Duplodnaviria</taxon>
        <taxon>Heunggongvirae</taxon>
        <taxon>Uroviricota</taxon>
        <taxon>Caudoviricetes</taxon>
        <taxon>Peduoviridae</taxon>
        <taxon>Maltschvirus</taxon>
        <taxon>Maltschvirus maltsch</taxon>
    </lineage>
</organism>
<evidence type="ECO:0000313" key="1">
    <source>
        <dbReference type="EMBL" id="CAB4161530.1"/>
    </source>
</evidence>
<gene>
    <name evidence="1" type="ORF">UFOVP731_60</name>
</gene>
<protein>
    <recommendedName>
        <fullName evidence="2">AAA domain containing protein</fullName>
    </recommendedName>
</protein>
<evidence type="ECO:0008006" key="2">
    <source>
        <dbReference type="Google" id="ProtNLM"/>
    </source>
</evidence>
<dbReference type="Gene3D" id="3.40.50.300">
    <property type="entry name" value="P-loop containing nucleotide triphosphate hydrolases"/>
    <property type="match status" value="1"/>
</dbReference>
<dbReference type="EMBL" id="LR796705">
    <property type="protein sequence ID" value="CAB4161530.1"/>
    <property type="molecule type" value="Genomic_DNA"/>
</dbReference>
<sequence length="198" mass="21714">MNVINIRGTNGSGKTTLLKRLVIEDKLSREIEIGPHKTKGHYIPSLYAIVVGSYAAGQPISGMDRVKTTAEAVESVIAAATGDHTGGKACCALFEGVIISTVWSTWLSTSEILRRRNGTGMTWAFLQTPVWQCLERISARQRAKGAQREIDKKLVEGKQRSIDRIRHKAMCSGEIVVDLPIESEYNALVSLIMQSCKA</sequence>
<proteinExistence type="predicted"/>
<dbReference type="Pfam" id="PF18748">
    <property type="entry name" value="HMUDK_HMUD1"/>
    <property type="match status" value="1"/>
</dbReference>
<dbReference type="InterPro" id="IPR040924">
    <property type="entry name" value="HMUDK/HMUD1"/>
</dbReference>